<accession>A0A145VRV5</accession>
<organism evidence="10 11">
    <name type="scientific">Haematospirillum jordaniae</name>
    <dbReference type="NCBI Taxonomy" id="1549855"/>
    <lineage>
        <taxon>Bacteria</taxon>
        <taxon>Pseudomonadati</taxon>
        <taxon>Pseudomonadota</taxon>
        <taxon>Alphaproteobacteria</taxon>
        <taxon>Rhodospirillales</taxon>
        <taxon>Novispirillaceae</taxon>
        <taxon>Haematospirillum</taxon>
    </lineage>
</organism>
<feature type="transmembrane region" description="Helical" evidence="8">
    <location>
        <begin position="168"/>
        <end position="184"/>
    </location>
</feature>
<dbReference type="PROSITE" id="PS50850">
    <property type="entry name" value="MFS"/>
    <property type="match status" value="1"/>
</dbReference>
<dbReference type="NCBIfam" id="TIGR00710">
    <property type="entry name" value="efflux_Bcr_CflA"/>
    <property type="match status" value="1"/>
</dbReference>
<evidence type="ECO:0000256" key="4">
    <source>
        <dbReference type="ARBA" id="ARBA00022475"/>
    </source>
</evidence>
<proteinExistence type="inferred from homology"/>
<evidence type="ECO:0000256" key="8">
    <source>
        <dbReference type="RuleBase" id="RU365088"/>
    </source>
</evidence>
<evidence type="ECO:0000313" key="10">
    <source>
        <dbReference type="EMBL" id="AMW35902.1"/>
    </source>
</evidence>
<comment type="similarity">
    <text evidence="2 8">Belongs to the major facilitator superfamily. Bcr/CmlA family.</text>
</comment>
<dbReference type="Proteomes" id="UP000076066">
    <property type="component" value="Plasmid unnamed 2"/>
</dbReference>
<evidence type="ECO:0000259" key="9">
    <source>
        <dbReference type="PROSITE" id="PS50850"/>
    </source>
</evidence>
<feature type="transmembrane region" description="Helical" evidence="8">
    <location>
        <begin position="48"/>
        <end position="66"/>
    </location>
</feature>
<gene>
    <name evidence="10" type="ORF">AY555_11085</name>
</gene>
<dbReference type="InterPro" id="IPR036259">
    <property type="entry name" value="MFS_trans_sf"/>
</dbReference>
<dbReference type="KEGG" id="hjo:AY555_11085"/>
<evidence type="ECO:0000256" key="3">
    <source>
        <dbReference type="ARBA" id="ARBA00022448"/>
    </source>
</evidence>
<protein>
    <recommendedName>
        <fullName evidence="8">Bcr/CflA family efflux transporter</fullName>
    </recommendedName>
</protein>
<name>A0A145VRV5_9PROT</name>
<dbReference type="PANTHER" id="PTHR23502:SF70">
    <property type="entry name" value="BCR_CFLA FAMILY EFFLUX TRANSPORTER"/>
    <property type="match status" value="1"/>
</dbReference>
<feature type="transmembrane region" description="Helical" evidence="8">
    <location>
        <begin position="343"/>
        <end position="363"/>
    </location>
</feature>
<evidence type="ECO:0000313" key="11">
    <source>
        <dbReference type="Proteomes" id="UP000076066"/>
    </source>
</evidence>
<dbReference type="InterPro" id="IPR004812">
    <property type="entry name" value="Efflux_drug-R_Bcr/CmlA"/>
</dbReference>
<dbReference type="GO" id="GO:0005886">
    <property type="term" value="C:plasma membrane"/>
    <property type="evidence" value="ECO:0007669"/>
    <property type="project" value="UniProtKB-SubCell"/>
</dbReference>
<evidence type="ECO:0000256" key="2">
    <source>
        <dbReference type="ARBA" id="ARBA00006236"/>
    </source>
</evidence>
<feature type="transmembrane region" description="Helical" evidence="8">
    <location>
        <begin position="15"/>
        <end position="36"/>
    </location>
</feature>
<evidence type="ECO:0000256" key="6">
    <source>
        <dbReference type="ARBA" id="ARBA00022989"/>
    </source>
</evidence>
<feature type="transmembrane region" description="Helical" evidence="8">
    <location>
        <begin position="277"/>
        <end position="299"/>
    </location>
</feature>
<dbReference type="Gene3D" id="1.20.1720.10">
    <property type="entry name" value="Multidrug resistance protein D"/>
    <property type="match status" value="1"/>
</dbReference>
<evidence type="ECO:0000256" key="1">
    <source>
        <dbReference type="ARBA" id="ARBA00004651"/>
    </source>
</evidence>
<dbReference type="OrthoDB" id="9800416at2"/>
<sequence length="409" mass="43164">MSVTSPQNSHIGRPAILAARALIMLSPLGVDIYLPAVPQIAEDLGSQASLSISMYLAGLGLGQLVWGPLSDRIGRRPVAIWGCSLFALLSLLIVFSEGLSEFLGLRLLQGIMASSAAVCATAMVRDCYSGKDAAREYSILMGVLNAVPFAAPLIGGILTAWFSWRSCFVVLTGFGIFLTTWLAWRMPETTPKRIEDGGTHAQTLPWTSPVFLGFSVCCCMGLGVVLSYVTLIPYTLMEGYGLSSLEFGALFASNAGLISLVCIAFSRLIARKGPLAVLRLSALLMLGGGILLILCLSIWPDVRHVALFMGPVALICIGFSGLMGPARGLAMQPFERGSGKASAVLGTTQMLWAAATSAVALALPLPSHLILGGITALTAIVSLVIAKVMIRRYGVDLLEGRPVRAQPAI</sequence>
<dbReference type="PANTHER" id="PTHR23502">
    <property type="entry name" value="MAJOR FACILITATOR SUPERFAMILY"/>
    <property type="match status" value="1"/>
</dbReference>
<keyword evidence="5 8" id="KW-0812">Transmembrane</keyword>
<feature type="transmembrane region" description="Helical" evidence="8">
    <location>
        <begin position="137"/>
        <end position="162"/>
    </location>
</feature>
<evidence type="ECO:0000256" key="7">
    <source>
        <dbReference type="ARBA" id="ARBA00023136"/>
    </source>
</evidence>
<comment type="subcellular location">
    <subcellularLocation>
        <location evidence="8">Cell inner membrane</location>
        <topology evidence="8">Multi-pass membrane protein</topology>
    </subcellularLocation>
    <subcellularLocation>
        <location evidence="1">Cell membrane</location>
        <topology evidence="1">Multi-pass membrane protein</topology>
    </subcellularLocation>
</comment>
<dbReference type="InterPro" id="IPR011701">
    <property type="entry name" value="MFS"/>
</dbReference>
<dbReference type="GO" id="GO:1990961">
    <property type="term" value="P:xenobiotic detoxification by transmembrane export across the plasma membrane"/>
    <property type="evidence" value="ECO:0007669"/>
    <property type="project" value="InterPro"/>
</dbReference>
<keyword evidence="4" id="KW-1003">Cell membrane</keyword>
<dbReference type="InterPro" id="IPR020846">
    <property type="entry name" value="MFS_dom"/>
</dbReference>
<dbReference type="AlphaFoldDB" id="A0A145VRV5"/>
<feature type="transmembrane region" description="Helical" evidence="8">
    <location>
        <begin position="305"/>
        <end position="323"/>
    </location>
</feature>
<dbReference type="CDD" id="cd17320">
    <property type="entry name" value="MFS_MdfA_MDR_like"/>
    <property type="match status" value="1"/>
</dbReference>
<feature type="transmembrane region" description="Helical" evidence="8">
    <location>
        <begin position="78"/>
        <end position="95"/>
    </location>
</feature>
<feature type="domain" description="Major facilitator superfamily (MFS) profile" evidence="9">
    <location>
        <begin position="1"/>
        <end position="390"/>
    </location>
</feature>
<feature type="transmembrane region" description="Helical" evidence="8">
    <location>
        <begin position="249"/>
        <end position="270"/>
    </location>
</feature>
<keyword evidence="6 8" id="KW-1133">Transmembrane helix</keyword>
<evidence type="ECO:0000256" key="5">
    <source>
        <dbReference type="ARBA" id="ARBA00022692"/>
    </source>
</evidence>
<dbReference type="SUPFAM" id="SSF103473">
    <property type="entry name" value="MFS general substrate transporter"/>
    <property type="match status" value="1"/>
</dbReference>
<reference evidence="10 11" key="1">
    <citation type="submission" date="2016-02" db="EMBL/GenBank/DDBJ databases">
        <title>Complete Genome of H5569, the type strain of the newly described species Haematospirillium jordaniae.</title>
        <authorList>
            <person name="Nicholson A.C."/>
            <person name="Humrighouse B.W."/>
            <person name="Loparov V."/>
            <person name="McQuiston J.R."/>
        </authorList>
    </citation>
    <scope>NUCLEOTIDE SEQUENCE [LARGE SCALE GENOMIC DNA]</scope>
    <source>
        <strain evidence="10 11">H5569</strain>
        <plasmid evidence="11">Plasmid unnamed 2</plasmid>
    </source>
</reference>
<dbReference type="GO" id="GO:0042910">
    <property type="term" value="F:xenobiotic transmembrane transporter activity"/>
    <property type="evidence" value="ECO:0007669"/>
    <property type="project" value="InterPro"/>
</dbReference>
<keyword evidence="8" id="KW-0997">Cell inner membrane</keyword>
<keyword evidence="3 8" id="KW-0813">Transport</keyword>
<keyword evidence="11" id="KW-1185">Reference proteome</keyword>
<feature type="transmembrane region" description="Helical" evidence="8">
    <location>
        <begin position="210"/>
        <end position="229"/>
    </location>
</feature>
<feature type="transmembrane region" description="Helical" evidence="8">
    <location>
        <begin position="369"/>
        <end position="390"/>
    </location>
</feature>
<keyword evidence="7 8" id="KW-0472">Membrane</keyword>
<dbReference type="Pfam" id="PF07690">
    <property type="entry name" value="MFS_1"/>
    <property type="match status" value="1"/>
</dbReference>
<geneLocation type="plasmid" evidence="10 11">
    <name>unnamed 2</name>
</geneLocation>
<feature type="transmembrane region" description="Helical" evidence="8">
    <location>
        <begin position="107"/>
        <end position="125"/>
    </location>
</feature>
<keyword evidence="10" id="KW-0614">Plasmid</keyword>
<dbReference type="EMBL" id="CP014527">
    <property type="protein sequence ID" value="AMW35902.1"/>
    <property type="molecule type" value="Genomic_DNA"/>
</dbReference>